<evidence type="ECO:0000256" key="6">
    <source>
        <dbReference type="ARBA" id="ARBA00022989"/>
    </source>
</evidence>
<dbReference type="Gene3D" id="1.20.1550.10">
    <property type="entry name" value="DsbB-like"/>
    <property type="match status" value="1"/>
</dbReference>
<comment type="similarity">
    <text evidence="2">Belongs to the DsbB family. BdbC subfamily.</text>
</comment>
<evidence type="ECO:0000313" key="13">
    <source>
        <dbReference type="EMBL" id="OGZ56507.1"/>
    </source>
</evidence>
<dbReference type="GO" id="GO:0015035">
    <property type="term" value="F:protein-disulfide reductase activity"/>
    <property type="evidence" value="ECO:0007669"/>
    <property type="project" value="InterPro"/>
</dbReference>
<dbReference type="GO" id="GO:0016020">
    <property type="term" value="C:membrane"/>
    <property type="evidence" value="ECO:0007669"/>
    <property type="project" value="UniProtKB-SubCell"/>
</dbReference>
<keyword evidence="3" id="KW-0813">Transport</keyword>
<feature type="transmembrane region" description="Helical" evidence="12">
    <location>
        <begin position="107"/>
        <end position="130"/>
    </location>
</feature>
<keyword evidence="7" id="KW-0560">Oxidoreductase</keyword>
<evidence type="ECO:0000256" key="7">
    <source>
        <dbReference type="ARBA" id="ARBA00023002"/>
    </source>
</evidence>
<keyword evidence="8 12" id="KW-0472">Membrane</keyword>
<dbReference type="InterPro" id="IPR023380">
    <property type="entry name" value="DsbB-like_sf"/>
</dbReference>
<dbReference type="InterPro" id="IPR003752">
    <property type="entry name" value="DiS_bond_form_DsbB/BdbC"/>
</dbReference>
<sequence length="138" mass="15166">MVRKHTLLIGFLVSFGSVVASMYYSNIVGFTPCTLCWVQRIFLYPQALIFGIALFKRDFGVADYILGLSIVGGAVALYHTYIQFGGAPLVPCSAEVISCSQRFFVEFGYITIPTMSLSAFVLIALCMVALKRVPPVLH</sequence>
<keyword evidence="5" id="KW-0249">Electron transport</keyword>
<keyword evidence="10" id="KW-0143">Chaperone</keyword>
<dbReference type="PIRSF" id="PIRSF036659">
    <property type="entry name" value="BdbC"/>
    <property type="match status" value="1"/>
</dbReference>
<evidence type="ECO:0000256" key="8">
    <source>
        <dbReference type="ARBA" id="ARBA00023136"/>
    </source>
</evidence>
<reference evidence="13 14" key="1">
    <citation type="journal article" date="2016" name="Nat. Commun.">
        <title>Thousands of microbial genomes shed light on interconnected biogeochemical processes in an aquifer system.</title>
        <authorList>
            <person name="Anantharaman K."/>
            <person name="Brown C.T."/>
            <person name="Hug L.A."/>
            <person name="Sharon I."/>
            <person name="Castelle C.J."/>
            <person name="Probst A.J."/>
            <person name="Thomas B.C."/>
            <person name="Singh A."/>
            <person name="Wilkins M.J."/>
            <person name="Karaoz U."/>
            <person name="Brodie E.L."/>
            <person name="Williams K.H."/>
            <person name="Hubbard S.S."/>
            <person name="Banfield J.F."/>
        </authorList>
    </citation>
    <scope>NUCLEOTIDE SEQUENCE [LARGE SCALE GENOMIC DNA]</scope>
</reference>
<dbReference type="EMBL" id="MHNZ01000015">
    <property type="protein sequence ID" value="OGZ56507.1"/>
    <property type="molecule type" value="Genomic_DNA"/>
</dbReference>
<dbReference type="STRING" id="1802129.A3J04_02075"/>
<evidence type="ECO:0000256" key="1">
    <source>
        <dbReference type="ARBA" id="ARBA00004141"/>
    </source>
</evidence>
<evidence type="ECO:0000256" key="11">
    <source>
        <dbReference type="ARBA" id="ARBA00023284"/>
    </source>
</evidence>
<dbReference type="PANTHER" id="PTHR43469">
    <property type="entry name" value="DISULFIDE FORMATION PROTEIN-RELATED"/>
    <property type="match status" value="1"/>
</dbReference>
<evidence type="ECO:0000256" key="9">
    <source>
        <dbReference type="ARBA" id="ARBA00023157"/>
    </source>
</evidence>
<dbReference type="GO" id="GO:0006457">
    <property type="term" value="P:protein folding"/>
    <property type="evidence" value="ECO:0007669"/>
    <property type="project" value="InterPro"/>
</dbReference>
<keyword evidence="6 12" id="KW-1133">Transmembrane helix</keyword>
<keyword evidence="11" id="KW-0676">Redox-active center</keyword>
<dbReference type="Pfam" id="PF02600">
    <property type="entry name" value="DsbB"/>
    <property type="match status" value="1"/>
</dbReference>
<feature type="transmembrane region" description="Helical" evidence="12">
    <location>
        <begin position="7"/>
        <end position="25"/>
    </location>
</feature>
<gene>
    <name evidence="13" type="ORF">A3J04_02075</name>
</gene>
<comment type="caution">
    <text evidence="13">The sequence shown here is derived from an EMBL/GenBank/DDBJ whole genome shotgun (WGS) entry which is preliminary data.</text>
</comment>
<evidence type="ECO:0000256" key="3">
    <source>
        <dbReference type="ARBA" id="ARBA00022448"/>
    </source>
</evidence>
<name>A0A1G2H211_9BACT</name>
<dbReference type="InterPro" id="IPR012187">
    <property type="entry name" value="Disulphide_bond_form_BdbC"/>
</dbReference>
<organism evidence="13 14">
    <name type="scientific">Candidatus Ryanbacteria bacterium RIFCSPLOWO2_02_FULL_47_14</name>
    <dbReference type="NCBI Taxonomy" id="1802129"/>
    <lineage>
        <taxon>Bacteria</taxon>
        <taxon>Candidatus Ryaniibacteriota</taxon>
    </lineage>
</organism>
<comment type="subcellular location">
    <subcellularLocation>
        <location evidence="1">Membrane</location>
        <topology evidence="1">Multi-pass membrane protein</topology>
    </subcellularLocation>
</comment>
<dbReference type="Proteomes" id="UP000177954">
    <property type="component" value="Unassembled WGS sequence"/>
</dbReference>
<evidence type="ECO:0008006" key="15">
    <source>
        <dbReference type="Google" id="ProtNLM"/>
    </source>
</evidence>
<evidence type="ECO:0000256" key="10">
    <source>
        <dbReference type="ARBA" id="ARBA00023186"/>
    </source>
</evidence>
<dbReference type="AlphaFoldDB" id="A0A1G2H211"/>
<accession>A0A1G2H211</accession>
<keyword evidence="4 12" id="KW-0812">Transmembrane</keyword>
<evidence type="ECO:0000313" key="14">
    <source>
        <dbReference type="Proteomes" id="UP000177954"/>
    </source>
</evidence>
<feature type="transmembrane region" description="Helical" evidence="12">
    <location>
        <begin position="62"/>
        <end position="81"/>
    </location>
</feature>
<keyword evidence="9" id="KW-1015">Disulfide bond</keyword>
<evidence type="ECO:0000256" key="5">
    <source>
        <dbReference type="ARBA" id="ARBA00022982"/>
    </source>
</evidence>
<protein>
    <recommendedName>
        <fullName evidence="15">2-oxoglutarate dehydrogenase</fullName>
    </recommendedName>
</protein>
<evidence type="ECO:0000256" key="2">
    <source>
        <dbReference type="ARBA" id="ARBA00007602"/>
    </source>
</evidence>
<feature type="transmembrane region" description="Helical" evidence="12">
    <location>
        <begin position="37"/>
        <end position="55"/>
    </location>
</feature>
<dbReference type="PANTHER" id="PTHR43469:SF1">
    <property type="entry name" value="SPBETA PROPHAGE-DERIVED DISULFIDE BOND FORMATION PROTEIN B"/>
    <property type="match status" value="1"/>
</dbReference>
<evidence type="ECO:0000256" key="12">
    <source>
        <dbReference type="SAM" id="Phobius"/>
    </source>
</evidence>
<proteinExistence type="inferred from homology"/>
<dbReference type="SUPFAM" id="SSF158442">
    <property type="entry name" value="DsbB-like"/>
    <property type="match status" value="1"/>
</dbReference>
<evidence type="ECO:0000256" key="4">
    <source>
        <dbReference type="ARBA" id="ARBA00022692"/>
    </source>
</evidence>